<dbReference type="EMBL" id="UYJE01006037">
    <property type="protein sequence ID" value="VDI42573.1"/>
    <property type="molecule type" value="Genomic_DNA"/>
</dbReference>
<dbReference type="InterPro" id="IPR004978">
    <property type="entry name" value="Stanniocalcin"/>
</dbReference>
<gene>
    <name evidence="5" type="ORF">MGAL_10B040659</name>
</gene>
<comment type="similarity">
    <text evidence="1">Belongs to the stanniocalcin family.</text>
</comment>
<accession>A0A8B6F013</accession>
<dbReference type="GO" id="GO:0005179">
    <property type="term" value="F:hormone activity"/>
    <property type="evidence" value="ECO:0007669"/>
    <property type="project" value="UniProtKB-KW"/>
</dbReference>
<comment type="caution">
    <text evidence="5">The sequence shown here is derived from an EMBL/GenBank/DDBJ whole genome shotgun (WGS) entry which is preliminary data.</text>
</comment>
<dbReference type="GO" id="GO:0005615">
    <property type="term" value="C:extracellular space"/>
    <property type="evidence" value="ECO:0007669"/>
    <property type="project" value="TreeGrafter"/>
</dbReference>
<sequence length="186" mass="20696">MDKGPMMSIAILSKGYVETLDFKVDFPFPGPALVDPDCVAKGNDGDCKFYKCFEEQRQCGSDGILLGFGYNSCKRFGQFYSRFTKRGKAWIDCIKPCITKALVVKYNESLEAGQNCTELQTETFEAQETCYQDCGFCDVYLPNFKQIRKVVSIPDSASDDALKQVVKNEIECVSDLLGTDDGTDDG</sequence>
<name>A0A8B6F013_MYTGA</name>
<dbReference type="Proteomes" id="UP000596742">
    <property type="component" value="Unassembled WGS sequence"/>
</dbReference>
<dbReference type="PANTHER" id="PTHR11245:SF6">
    <property type="entry name" value="DUF19 DOMAIN-CONTAINING PROTEIN"/>
    <property type="match status" value="1"/>
</dbReference>
<comment type="subunit">
    <text evidence="2">Homodimer; disulfide-linked.</text>
</comment>
<dbReference type="Pfam" id="PF03298">
    <property type="entry name" value="Stanniocalcin"/>
    <property type="match status" value="1"/>
</dbReference>
<evidence type="ECO:0000256" key="2">
    <source>
        <dbReference type="ARBA" id="ARBA00011748"/>
    </source>
</evidence>
<evidence type="ECO:0000256" key="4">
    <source>
        <dbReference type="ARBA" id="ARBA00023157"/>
    </source>
</evidence>
<evidence type="ECO:0000256" key="1">
    <source>
        <dbReference type="ARBA" id="ARBA00008693"/>
    </source>
</evidence>
<dbReference type="AlphaFoldDB" id="A0A8B6F013"/>
<protein>
    <recommendedName>
        <fullName evidence="7">Stanniocalcin-like protein</fullName>
    </recommendedName>
</protein>
<evidence type="ECO:0000313" key="6">
    <source>
        <dbReference type="Proteomes" id="UP000596742"/>
    </source>
</evidence>
<reference evidence="5" key="1">
    <citation type="submission" date="2018-11" db="EMBL/GenBank/DDBJ databases">
        <authorList>
            <person name="Alioto T."/>
            <person name="Alioto T."/>
        </authorList>
    </citation>
    <scope>NUCLEOTIDE SEQUENCE</scope>
</reference>
<dbReference type="OrthoDB" id="9970481at2759"/>
<dbReference type="PANTHER" id="PTHR11245">
    <property type="entry name" value="STANNIOCALCIN"/>
    <property type="match status" value="1"/>
</dbReference>
<dbReference type="GO" id="GO:0006874">
    <property type="term" value="P:intracellular calcium ion homeostasis"/>
    <property type="evidence" value="ECO:0007669"/>
    <property type="project" value="TreeGrafter"/>
</dbReference>
<keyword evidence="4" id="KW-1015">Disulfide bond</keyword>
<evidence type="ECO:0008006" key="7">
    <source>
        <dbReference type="Google" id="ProtNLM"/>
    </source>
</evidence>
<evidence type="ECO:0000256" key="3">
    <source>
        <dbReference type="ARBA" id="ARBA00022702"/>
    </source>
</evidence>
<evidence type="ECO:0000313" key="5">
    <source>
        <dbReference type="EMBL" id="VDI42573.1"/>
    </source>
</evidence>
<proteinExistence type="inferred from homology"/>
<keyword evidence="3" id="KW-0372">Hormone</keyword>
<keyword evidence="6" id="KW-1185">Reference proteome</keyword>
<organism evidence="5 6">
    <name type="scientific">Mytilus galloprovincialis</name>
    <name type="common">Mediterranean mussel</name>
    <dbReference type="NCBI Taxonomy" id="29158"/>
    <lineage>
        <taxon>Eukaryota</taxon>
        <taxon>Metazoa</taxon>
        <taxon>Spiralia</taxon>
        <taxon>Lophotrochozoa</taxon>
        <taxon>Mollusca</taxon>
        <taxon>Bivalvia</taxon>
        <taxon>Autobranchia</taxon>
        <taxon>Pteriomorphia</taxon>
        <taxon>Mytilida</taxon>
        <taxon>Mytiloidea</taxon>
        <taxon>Mytilidae</taxon>
        <taxon>Mytilinae</taxon>
        <taxon>Mytilus</taxon>
    </lineage>
</organism>